<evidence type="ECO:0000256" key="3">
    <source>
        <dbReference type="SAM" id="MobiDB-lite"/>
    </source>
</evidence>
<name>A0A4P9ZCX1_9ASCO</name>
<dbReference type="Gene3D" id="3.30.230.10">
    <property type="match status" value="1"/>
</dbReference>
<dbReference type="Pfam" id="PF08676">
    <property type="entry name" value="MutL_C"/>
    <property type="match status" value="1"/>
</dbReference>
<feature type="compositionally biased region" description="Polar residues" evidence="3">
    <location>
        <begin position="569"/>
        <end position="578"/>
    </location>
</feature>
<dbReference type="InterPro" id="IPR038973">
    <property type="entry name" value="MutL/Mlh/Pms-like"/>
</dbReference>
<dbReference type="InterPro" id="IPR014721">
    <property type="entry name" value="Ribsml_uS5_D2-typ_fold_subgr"/>
</dbReference>
<sequence>MIVPIDAKDVSRITSGQVIVELTSAVKELVDNAIDAGADKIEVRFADYGVKLLEVSDNGAGIDPADYDALCLKYHTSKLSTYDDLSTVFSLGFRGEAMSSLCSVATICVDTCSASTFPRAALLLYDHMGKLTGKKTIVTGRKGMTVRMIDLFRNFPVRYKNFVKHAKREYSKALALVMAYSLGYTNIRFTVFSIGANGKRQMVMGTPGGLAPLNDVMLNVYGSNGAYGLVPLAIAADNLEARFKLYAECTPTALSFRLVGAISDCSFGLGRAGTDRQFLSINKRPVVHKRLSKIINEVYRSFNTMQSPTFVLDLQIDPQFLDVNITPDKRSVMIHAEEVVFDAIREKLTAFYDGRHNVVPKSVHTLHMGSSQISKMPVDKGGLESRVEQRDSLGSCLERKNGSVSLVEDKDSPGSPEDQDEPGSCVESNSESWQTEPPVQVTVIDGNFFVSPDDLQEQGPEKDTFLGDCAVSTNVLQVLGIEPSSPLEDPDQKCFGVPSPDLNGEISIQCQVDCSEEAEDSKHNEDMPSDLVLSLPPADMASGHSNPSAAIEDPGFALESENLPPPSQPENRTQSSETHVAQTHFLAKKSRPAADTALYSLRQEYKVSPSDPKVTEQTQETKKTELVAVGNIAQTMEINKLDFSEMSLVGQFNSGFIIVTHQNRLFIVDQHALDEIYNYERLMKSLVLRAQPLVIPRTLELSPIDEIRMLECSEQLRRNGFQIEEDEAAPPGRKVRLVAVPVLKNVVFDDSDLHELVNKTHEYCSLDKGGVMAAARCTKTERTIALRACRLSIMIGLALLKSTMNRVVRHLSTLDRPWNCPHGRPTFRHLADLEGEGFQEDYEV</sequence>
<dbReference type="GO" id="GO:0016887">
    <property type="term" value="F:ATP hydrolysis activity"/>
    <property type="evidence" value="ECO:0007669"/>
    <property type="project" value="InterPro"/>
</dbReference>
<keyword evidence="7" id="KW-1185">Reference proteome</keyword>
<feature type="compositionally biased region" description="Polar residues" evidence="3">
    <location>
        <begin position="426"/>
        <end position="437"/>
    </location>
</feature>
<dbReference type="PANTHER" id="PTHR10073:SF52">
    <property type="entry name" value="MISMATCH REPAIR ENDONUCLEASE PMS2"/>
    <property type="match status" value="1"/>
</dbReference>
<dbReference type="InterPro" id="IPR042120">
    <property type="entry name" value="MutL_C_dimsub"/>
</dbReference>
<dbReference type="FunFam" id="3.30.1370.100:FF:000001">
    <property type="entry name" value="Mismatch repair endonuclease pms1, putative"/>
    <property type="match status" value="1"/>
</dbReference>
<feature type="region of interest" description="Disordered" evidence="3">
    <location>
        <begin position="537"/>
        <end position="578"/>
    </location>
</feature>
<reference evidence="7" key="1">
    <citation type="journal article" date="2018" name="Nat. Microbiol.">
        <title>Leveraging single-cell genomics to expand the fungal tree of life.</title>
        <authorList>
            <person name="Ahrendt S.R."/>
            <person name="Quandt C.A."/>
            <person name="Ciobanu D."/>
            <person name="Clum A."/>
            <person name="Salamov A."/>
            <person name="Andreopoulos B."/>
            <person name="Cheng J.F."/>
            <person name="Woyke T."/>
            <person name="Pelin A."/>
            <person name="Henrissat B."/>
            <person name="Reynolds N.K."/>
            <person name="Benny G.L."/>
            <person name="Smith M.E."/>
            <person name="James T.Y."/>
            <person name="Grigoriev I.V."/>
        </authorList>
    </citation>
    <scope>NUCLEOTIDE SEQUENCE [LARGE SCALE GENOMIC DNA]</scope>
    <source>
        <strain evidence="7">Baker2002</strain>
    </source>
</reference>
<dbReference type="SMART" id="SM01340">
    <property type="entry name" value="DNA_mis_repair"/>
    <property type="match status" value="1"/>
</dbReference>
<feature type="domain" description="DNA mismatch repair protein S5" evidence="5">
    <location>
        <begin position="217"/>
        <end position="353"/>
    </location>
</feature>
<comment type="similarity">
    <text evidence="1">Belongs to the DNA mismatch repair MutL/HexB family.</text>
</comment>
<evidence type="ECO:0000256" key="2">
    <source>
        <dbReference type="ARBA" id="ARBA00022763"/>
    </source>
</evidence>
<dbReference type="InterPro" id="IPR020568">
    <property type="entry name" value="Ribosomal_Su5_D2-typ_SF"/>
</dbReference>
<dbReference type="CDD" id="cd03484">
    <property type="entry name" value="MutL_Trans_hPMS_2_like"/>
    <property type="match status" value="1"/>
</dbReference>
<dbReference type="GO" id="GO:0061982">
    <property type="term" value="P:meiosis I cell cycle process"/>
    <property type="evidence" value="ECO:0007669"/>
    <property type="project" value="UniProtKB-ARBA"/>
</dbReference>
<feature type="region of interest" description="Disordered" evidence="3">
    <location>
        <begin position="401"/>
        <end position="437"/>
    </location>
</feature>
<dbReference type="Pfam" id="PF01119">
    <property type="entry name" value="DNA_mis_repair"/>
    <property type="match status" value="1"/>
</dbReference>
<feature type="domain" description="MutL C-terminal dimerisation" evidence="4">
    <location>
        <begin position="648"/>
        <end position="799"/>
    </location>
</feature>
<dbReference type="SUPFAM" id="SSF54211">
    <property type="entry name" value="Ribosomal protein S5 domain 2-like"/>
    <property type="match status" value="1"/>
</dbReference>
<dbReference type="SMART" id="SM00853">
    <property type="entry name" value="MutL_C"/>
    <property type="match status" value="1"/>
</dbReference>
<dbReference type="CDD" id="cd16926">
    <property type="entry name" value="HATPase_MutL-MLH-PMS-like"/>
    <property type="match status" value="1"/>
</dbReference>
<dbReference type="AlphaFoldDB" id="A0A4P9ZCX1"/>
<dbReference type="InterPro" id="IPR014790">
    <property type="entry name" value="MutL_C"/>
</dbReference>
<evidence type="ECO:0000313" key="7">
    <source>
        <dbReference type="Proteomes" id="UP000268321"/>
    </source>
</evidence>
<organism evidence="6 7">
    <name type="scientific">Metschnikowia bicuspidata</name>
    <dbReference type="NCBI Taxonomy" id="27322"/>
    <lineage>
        <taxon>Eukaryota</taxon>
        <taxon>Fungi</taxon>
        <taxon>Dikarya</taxon>
        <taxon>Ascomycota</taxon>
        <taxon>Saccharomycotina</taxon>
        <taxon>Pichiomycetes</taxon>
        <taxon>Metschnikowiaceae</taxon>
        <taxon>Metschnikowia</taxon>
    </lineage>
</organism>
<dbReference type="Gene3D" id="3.30.1540.20">
    <property type="entry name" value="MutL, C-terminal domain, dimerisation subdomain"/>
    <property type="match status" value="1"/>
</dbReference>
<dbReference type="GO" id="GO:0006298">
    <property type="term" value="P:mismatch repair"/>
    <property type="evidence" value="ECO:0007669"/>
    <property type="project" value="InterPro"/>
</dbReference>
<dbReference type="InterPro" id="IPR036890">
    <property type="entry name" value="HATPase_C_sf"/>
</dbReference>
<evidence type="ECO:0000259" key="4">
    <source>
        <dbReference type="SMART" id="SM00853"/>
    </source>
</evidence>
<dbReference type="InterPro" id="IPR013507">
    <property type="entry name" value="DNA_mismatch_S5_2-like"/>
</dbReference>
<dbReference type="InterPro" id="IPR002099">
    <property type="entry name" value="MutL/Mlh/PMS"/>
</dbReference>
<dbReference type="InterPro" id="IPR037198">
    <property type="entry name" value="MutL_C_sf"/>
</dbReference>
<proteinExistence type="inferred from homology"/>
<dbReference type="GO" id="GO:0030983">
    <property type="term" value="F:mismatched DNA binding"/>
    <property type="evidence" value="ECO:0007669"/>
    <property type="project" value="InterPro"/>
</dbReference>
<dbReference type="EMBL" id="ML004463">
    <property type="protein sequence ID" value="RKP30212.1"/>
    <property type="molecule type" value="Genomic_DNA"/>
</dbReference>
<dbReference type="InterPro" id="IPR042121">
    <property type="entry name" value="MutL_C_regsub"/>
</dbReference>
<dbReference type="GO" id="GO:0140664">
    <property type="term" value="F:ATP-dependent DNA damage sensor activity"/>
    <property type="evidence" value="ECO:0007669"/>
    <property type="project" value="InterPro"/>
</dbReference>
<gene>
    <name evidence="6" type="ORF">METBISCDRAFT_16752</name>
</gene>
<dbReference type="PANTHER" id="PTHR10073">
    <property type="entry name" value="DNA MISMATCH REPAIR PROTEIN MLH, PMS, MUTL"/>
    <property type="match status" value="1"/>
</dbReference>
<protein>
    <submittedName>
        <fullName evidence="6">DNA mismatch repair protein MutL</fullName>
    </submittedName>
</protein>
<keyword evidence="2" id="KW-0227">DNA damage</keyword>
<dbReference type="Gene3D" id="3.30.565.10">
    <property type="entry name" value="Histidine kinase-like ATPase, C-terminal domain"/>
    <property type="match status" value="1"/>
</dbReference>
<dbReference type="SUPFAM" id="SSF118116">
    <property type="entry name" value="DNA mismatch repair protein MutL"/>
    <property type="match status" value="1"/>
</dbReference>
<dbReference type="GO" id="GO:0005524">
    <property type="term" value="F:ATP binding"/>
    <property type="evidence" value="ECO:0007669"/>
    <property type="project" value="InterPro"/>
</dbReference>
<feature type="compositionally biased region" description="Basic and acidic residues" evidence="3">
    <location>
        <begin position="401"/>
        <end position="412"/>
    </location>
</feature>
<dbReference type="OrthoDB" id="10263226at2759"/>
<dbReference type="Proteomes" id="UP000268321">
    <property type="component" value="Unassembled WGS sequence"/>
</dbReference>
<evidence type="ECO:0000256" key="1">
    <source>
        <dbReference type="ARBA" id="ARBA00006082"/>
    </source>
</evidence>
<dbReference type="Gene3D" id="3.30.1370.100">
    <property type="entry name" value="MutL, C-terminal domain, regulatory subdomain"/>
    <property type="match status" value="1"/>
</dbReference>
<dbReference type="Pfam" id="PF13589">
    <property type="entry name" value="HATPase_c_3"/>
    <property type="match status" value="1"/>
</dbReference>
<dbReference type="SUPFAM" id="SSF55874">
    <property type="entry name" value="ATPase domain of HSP90 chaperone/DNA topoisomerase II/histidine kinase"/>
    <property type="match status" value="1"/>
</dbReference>
<accession>A0A4P9ZCX1</accession>
<dbReference type="GO" id="GO:0032389">
    <property type="term" value="C:MutLalpha complex"/>
    <property type="evidence" value="ECO:0007669"/>
    <property type="project" value="TreeGrafter"/>
</dbReference>
<evidence type="ECO:0000259" key="5">
    <source>
        <dbReference type="SMART" id="SM01340"/>
    </source>
</evidence>
<dbReference type="NCBIfam" id="TIGR00585">
    <property type="entry name" value="mutl"/>
    <property type="match status" value="1"/>
</dbReference>
<dbReference type="FunFam" id="3.30.565.10:FF:000017">
    <property type="entry name" value="PMS1 homolog 1, mismatch repair system component"/>
    <property type="match status" value="1"/>
</dbReference>
<evidence type="ECO:0000313" key="6">
    <source>
        <dbReference type="EMBL" id="RKP30212.1"/>
    </source>
</evidence>